<dbReference type="Gene3D" id="3.40.50.300">
    <property type="entry name" value="P-loop containing nucleotide triphosphate hydrolases"/>
    <property type="match status" value="1"/>
</dbReference>
<dbReference type="SUPFAM" id="SSF52540">
    <property type="entry name" value="P-loop containing nucleoside triphosphate hydrolases"/>
    <property type="match status" value="1"/>
</dbReference>
<keyword evidence="6" id="KW-1278">Translocase</keyword>
<dbReference type="SMART" id="SM00382">
    <property type="entry name" value="AAA"/>
    <property type="match status" value="1"/>
</dbReference>
<keyword evidence="4" id="KW-0547">Nucleotide-binding</keyword>
<evidence type="ECO:0000256" key="5">
    <source>
        <dbReference type="ARBA" id="ARBA00022840"/>
    </source>
</evidence>
<dbReference type="PROSITE" id="PS00211">
    <property type="entry name" value="ABC_TRANSPORTER_1"/>
    <property type="match status" value="1"/>
</dbReference>
<dbReference type="RefSeq" id="WP_189445142.1">
    <property type="nucleotide sequence ID" value="NZ_BMZI01000005.1"/>
</dbReference>
<sequence>MTSAGLHIDRVSRRFDVDGRSLLALDTVSLDAPAGSFIALIGPSGCGKSTLLRMLAGLDQPTSGELHVGGETPQALQQRGALGIAFQEASLLPWRSVESNVRFPFDVIGRMTRADRERVREMIALVGLQGFEQALPSQLSGGMRQRVAIARALVSQPQLLLLDEPFGALDQILRRSMNEELQRLWLNRPVTTVMVTHSVDEAIFLADKVVVMSGRPGRIARVVDIPFPRERPLSLLASAECRKLEAELLALMFEGGTSDRSGSRTGSERGDD</sequence>
<dbReference type="EMBL" id="BMZI01000005">
    <property type="protein sequence ID" value="GHB25802.1"/>
    <property type="molecule type" value="Genomic_DNA"/>
</dbReference>
<evidence type="ECO:0000256" key="6">
    <source>
        <dbReference type="ARBA" id="ARBA00022967"/>
    </source>
</evidence>
<keyword evidence="10" id="KW-1185">Reference proteome</keyword>
<keyword evidence="3" id="KW-1003">Cell membrane</keyword>
<organism evidence="9 10">
    <name type="scientific">Salinicola rhizosphaerae</name>
    <dbReference type="NCBI Taxonomy" id="1443141"/>
    <lineage>
        <taxon>Bacteria</taxon>
        <taxon>Pseudomonadati</taxon>
        <taxon>Pseudomonadota</taxon>
        <taxon>Gammaproteobacteria</taxon>
        <taxon>Oceanospirillales</taxon>
        <taxon>Halomonadaceae</taxon>
        <taxon>Salinicola</taxon>
    </lineage>
</organism>
<evidence type="ECO:0000313" key="10">
    <source>
        <dbReference type="Proteomes" id="UP000646745"/>
    </source>
</evidence>
<evidence type="ECO:0000256" key="1">
    <source>
        <dbReference type="ARBA" id="ARBA00005417"/>
    </source>
</evidence>
<dbReference type="Proteomes" id="UP000646745">
    <property type="component" value="Unassembled WGS sequence"/>
</dbReference>
<evidence type="ECO:0000259" key="8">
    <source>
        <dbReference type="PROSITE" id="PS50893"/>
    </source>
</evidence>
<evidence type="ECO:0000256" key="4">
    <source>
        <dbReference type="ARBA" id="ARBA00022741"/>
    </source>
</evidence>
<comment type="similarity">
    <text evidence="1">Belongs to the ABC transporter superfamily.</text>
</comment>
<reference evidence="10" key="1">
    <citation type="journal article" date="2019" name="Int. J. Syst. Evol. Microbiol.">
        <title>The Global Catalogue of Microorganisms (GCM) 10K type strain sequencing project: providing services to taxonomists for standard genome sequencing and annotation.</title>
        <authorList>
            <consortium name="The Broad Institute Genomics Platform"/>
            <consortium name="The Broad Institute Genome Sequencing Center for Infectious Disease"/>
            <person name="Wu L."/>
            <person name="Ma J."/>
        </authorList>
    </citation>
    <scope>NUCLEOTIDE SEQUENCE [LARGE SCALE GENOMIC DNA]</scope>
    <source>
        <strain evidence="10">KCTC 32998</strain>
    </source>
</reference>
<proteinExistence type="inferred from homology"/>
<dbReference type="PANTHER" id="PTHR42788:SF17">
    <property type="entry name" value="ALIPHATIC SULFONATES IMPORT ATP-BINDING PROTEIN SSUB"/>
    <property type="match status" value="1"/>
</dbReference>
<dbReference type="CDD" id="cd03293">
    <property type="entry name" value="ABC_NrtD_SsuB_transporters"/>
    <property type="match status" value="1"/>
</dbReference>
<gene>
    <name evidence="9" type="ORF">GCM10009038_26140</name>
</gene>
<evidence type="ECO:0000313" key="9">
    <source>
        <dbReference type="EMBL" id="GHB25802.1"/>
    </source>
</evidence>
<evidence type="ECO:0000256" key="3">
    <source>
        <dbReference type="ARBA" id="ARBA00022475"/>
    </source>
</evidence>
<dbReference type="InterPro" id="IPR017871">
    <property type="entry name" value="ABC_transporter-like_CS"/>
</dbReference>
<dbReference type="Pfam" id="PF00005">
    <property type="entry name" value="ABC_tran"/>
    <property type="match status" value="1"/>
</dbReference>
<evidence type="ECO:0000256" key="2">
    <source>
        <dbReference type="ARBA" id="ARBA00022448"/>
    </source>
</evidence>
<comment type="caution">
    <text evidence="9">The sequence shown here is derived from an EMBL/GenBank/DDBJ whole genome shotgun (WGS) entry which is preliminary data.</text>
</comment>
<accession>A0ABQ3E458</accession>
<protein>
    <submittedName>
        <fullName evidence="9">Nitrate/sulfonate/bicarbonate ABC transporter ATP-binding protein</fullName>
    </submittedName>
</protein>
<keyword evidence="5 9" id="KW-0067">ATP-binding</keyword>
<dbReference type="PANTHER" id="PTHR42788">
    <property type="entry name" value="TAURINE IMPORT ATP-BINDING PROTEIN-RELATED"/>
    <property type="match status" value="1"/>
</dbReference>
<dbReference type="PROSITE" id="PS50893">
    <property type="entry name" value="ABC_TRANSPORTER_2"/>
    <property type="match status" value="1"/>
</dbReference>
<dbReference type="GO" id="GO:0005524">
    <property type="term" value="F:ATP binding"/>
    <property type="evidence" value="ECO:0007669"/>
    <property type="project" value="UniProtKB-KW"/>
</dbReference>
<evidence type="ECO:0000256" key="7">
    <source>
        <dbReference type="ARBA" id="ARBA00023136"/>
    </source>
</evidence>
<feature type="domain" description="ABC transporter" evidence="8">
    <location>
        <begin position="6"/>
        <end position="239"/>
    </location>
</feature>
<dbReference type="InterPro" id="IPR027417">
    <property type="entry name" value="P-loop_NTPase"/>
</dbReference>
<dbReference type="InterPro" id="IPR003439">
    <property type="entry name" value="ABC_transporter-like_ATP-bd"/>
</dbReference>
<dbReference type="InterPro" id="IPR050166">
    <property type="entry name" value="ABC_transporter_ATP-bind"/>
</dbReference>
<keyword evidence="2" id="KW-0813">Transport</keyword>
<dbReference type="InterPro" id="IPR003593">
    <property type="entry name" value="AAA+_ATPase"/>
</dbReference>
<keyword evidence="7" id="KW-0472">Membrane</keyword>
<name>A0ABQ3E458_9GAMM</name>